<dbReference type="Proteomes" id="UP000575397">
    <property type="component" value="Unassembled WGS sequence"/>
</dbReference>
<dbReference type="GO" id="GO:0016740">
    <property type="term" value="F:transferase activity"/>
    <property type="evidence" value="ECO:0007669"/>
    <property type="project" value="UniProtKB-KW"/>
</dbReference>
<accession>A0A7Y0UV89</accession>
<protein>
    <submittedName>
        <fullName evidence="1">Nucleotidyl transferase AbiEii/AbiGii toxin family protein</fullName>
    </submittedName>
</protein>
<reference evidence="1 2" key="1">
    <citation type="submission" date="2020-04" db="EMBL/GenBank/DDBJ databases">
        <title>Antimicrobial susceptibility and clonality of vaginal-derived multi-drug resistant Mobiluncus isolates in China.</title>
        <authorList>
            <person name="Zhang X."/>
        </authorList>
    </citation>
    <scope>NUCLEOTIDE SEQUENCE [LARGE SCALE GENOMIC DNA]</scope>
    <source>
        <strain evidence="1 2">12</strain>
    </source>
</reference>
<comment type="caution">
    <text evidence="1">The sequence shown here is derived from an EMBL/GenBank/DDBJ whole genome shotgun (WGS) entry which is preliminary data.</text>
</comment>
<dbReference type="EMBL" id="JABCUS010000021">
    <property type="protein sequence ID" value="NMX04089.1"/>
    <property type="molecule type" value="Genomic_DNA"/>
</dbReference>
<proteinExistence type="predicted"/>
<organism evidence="1 2">
    <name type="scientific">Mobiluncus mulieris</name>
    <dbReference type="NCBI Taxonomy" id="2052"/>
    <lineage>
        <taxon>Bacteria</taxon>
        <taxon>Bacillati</taxon>
        <taxon>Actinomycetota</taxon>
        <taxon>Actinomycetes</taxon>
        <taxon>Actinomycetales</taxon>
        <taxon>Actinomycetaceae</taxon>
        <taxon>Mobiluncus</taxon>
    </lineage>
</organism>
<dbReference type="Pfam" id="PF08843">
    <property type="entry name" value="AbiEii"/>
    <property type="match status" value="1"/>
</dbReference>
<evidence type="ECO:0000313" key="2">
    <source>
        <dbReference type="Proteomes" id="UP000575397"/>
    </source>
</evidence>
<keyword evidence="1" id="KW-0808">Transferase</keyword>
<dbReference type="AlphaFoldDB" id="A0A7Y0UV89"/>
<evidence type="ECO:0000313" key="1">
    <source>
        <dbReference type="EMBL" id="NMX04089.1"/>
    </source>
</evidence>
<gene>
    <name evidence="1" type="ORF">HHJ77_09190</name>
</gene>
<name>A0A7Y0UV89_9ACTO</name>
<sequence>MKNMMQLKALVKNYARKYGLNEPVTMQVYMMQRLLVRIVASEYRDDLVVKGGFLMGALAGFEARSTKDLDTTAWHTAVNEESVRLMFTEICGVDGGDGITFKVEGIKTITEQRRYHGVKVNLVAVYEGMRVPLSVDVTAGDPITPNPVKRVFPLMLEGEVVEAWSYPTETVLAEKLETVLSRGTATSRAKDFYDLYVIASIPDSYDARQLKEALRNTTEARGTSPVMDDAAATLRQIEQSNNLRKTWRSFQESNHYAAGITFEDCCRVLGDFVEELL</sequence>
<dbReference type="InterPro" id="IPR014942">
    <property type="entry name" value="AbiEii"/>
</dbReference>